<gene>
    <name evidence="2" type="ORF">FLL46_04495</name>
</gene>
<dbReference type="EMBL" id="VIKS01000003">
    <property type="protein sequence ID" value="TQV88797.1"/>
    <property type="molecule type" value="Genomic_DNA"/>
</dbReference>
<dbReference type="Proteomes" id="UP000315439">
    <property type="component" value="Unassembled WGS sequence"/>
</dbReference>
<dbReference type="AlphaFoldDB" id="A0A545UH49"/>
<protein>
    <recommendedName>
        <fullName evidence="1">Thioesterase putative domain-containing protein</fullName>
    </recommendedName>
</protein>
<sequence length="146" mass="16572">MLKKYQKMVNESIPMTRYMEWSIQTLSSTHISTISQLSPNINVHGTGFAGSIYAAAMATGWTLLKCWYDHHQFDAELVAAEATIKYKCPVTSDFECKAILDQRTPQYEKLTERLSNLRSCGFSQEVEIICDAKVCAILTIQFVFKC</sequence>
<proteinExistence type="predicted"/>
<name>A0A545UH49_9GAMM</name>
<dbReference type="OrthoDB" id="572024at2"/>
<dbReference type="RefSeq" id="WP_142892276.1">
    <property type="nucleotide sequence ID" value="NZ_ML660161.1"/>
</dbReference>
<dbReference type="Pfam" id="PF09500">
    <property type="entry name" value="YiiD_C"/>
    <property type="match status" value="1"/>
</dbReference>
<comment type="caution">
    <text evidence="2">The sequence shown here is derived from an EMBL/GenBank/DDBJ whole genome shotgun (WGS) entry which is preliminary data.</text>
</comment>
<dbReference type="InterPro" id="IPR029069">
    <property type="entry name" value="HotDog_dom_sf"/>
</dbReference>
<dbReference type="SUPFAM" id="SSF54637">
    <property type="entry name" value="Thioesterase/thiol ester dehydrase-isomerase"/>
    <property type="match status" value="1"/>
</dbReference>
<organism evidence="2 3">
    <name type="scientific">Aliikangiella coralliicola</name>
    <dbReference type="NCBI Taxonomy" id="2592383"/>
    <lineage>
        <taxon>Bacteria</taxon>
        <taxon>Pseudomonadati</taxon>
        <taxon>Pseudomonadota</taxon>
        <taxon>Gammaproteobacteria</taxon>
        <taxon>Oceanospirillales</taxon>
        <taxon>Pleioneaceae</taxon>
        <taxon>Aliikangiella</taxon>
    </lineage>
</organism>
<evidence type="ECO:0000259" key="1">
    <source>
        <dbReference type="Pfam" id="PF09500"/>
    </source>
</evidence>
<dbReference type="Gene3D" id="3.10.129.10">
    <property type="entry name" value="Hotdog Thioesterase"/>
    <property type="match status" value="1"/>
</dbReference>
<evidence type="ECO:0000313" key="2">
    <source>
        <dbReference type="EMBL" id="TQV88797.1"/>
    </source>
</evidence>
<feature type="domain" description="Thioesterase putative" evidence="1">
    <location>
        <begin position="4"/>
        <end position="144"/>
    </location>
</feature>
<accession>A0A545UH49</accession>
<evidence type="ECO:0000313" key="3">
    <source>
        <dbReference type="Proteomes" id="UP000315439"/>
    </source>
</evidence>
<reference evidence="2 3" key="1">
    <citation type="submission" date="2019-07" db="EMBL/GenBank/DDBJ databases">
        <title>Draft genome for Aliikangiella sp. M105.</title>
        <authorList>
            <person name="Wang G."/>
        </authorList>
    </citation>
    <scope>NUCLEOTIDE SEQUENCE [LARGE SCALE GENOMIC DNA]</scope>
    <source>
        <strain evidence="2 3">M105</strain>
    </source>
</reference>
<dbReference type="InterPro" id="IPR012660">
    <property type="entry name" value="YiiD_C"/>
</dbReference>
<keyword evidence="3" id="KW-1185">Reference proteome</keyword>